<evidence type="ECO:0000313" key="2">
    <source>
        <dbReference type="Proteomes" id="UP000184357"/>
    </source>
</evidence>
<protein>
    <submittedName>
        <fullName evidence="1">Uncharacterized protein</fullName>
    </submittedName>
</protein>
<evidence type="ECO:0000313" key="1">
    <source>
        <dbReference type="EMBL" id="SHH02223.1"/>
    </source>
</evidence>
<keyword evidence="2" id="KW-1185">Reference proteome</keyword>
<accession>A0A1M5PLT3</accession>
<dbReference type="Proteomes" id="UP000184357">
    <property type="component" value="Unassembled WGS sequence"/>
</dbReference>
<dbReference type="AlphaFoldDB" id="A0A1M5PLT3"/>
<dbReference type="RefSeq" id="WP_073308321.1">
    <property type="nucleotide sequence ID" value="NZ_FQWV01000003.1"/>
</dbReference>
<reference evidence="1 2" key="1">
    <citation type="submission" date="2016-11" db="EMBL/GenBank/DDBJ databases">
        <authorList>
            <person name="Jaros S."/>
            <person name="Januszkiewicz K."/>
            <person name="Wedrychowicz H."/>
        </authorList>
    </citation>
    <scope>NUCLEOTIDE SEQUENCE [LARGE SCALE GENOMIC DNA]</scope>
    <source>
        <strain evidence="1 2">DSM 9297</strain>
    </source>
</reference>
<gene>
    <name evidence="1" type="ORF">SAMN05443636_1641</name>
</gene>
<sequence>MFDCDAVVAELRSEDADPRIDPSLVRCLRGTDGTGSVLLIGVVHDHPASVFRVSSLLESFPPDVLAVELPPLSVPLFCRYARDSHVPPRLGGEMSAAIDAADAARVVGIDAPNSSYLRALIDRLRTDGEARTLARAMLTDFVRGLAQAAACRLGAVVAALTPYVPRVYAHIRYDVTLLDDPETQADHERRHLAQHRAFVGVVDPPPETAIVDRIREDVMAARIAALRDDGDIAVVVGMHHLDELERWLAALGSEDDD</sequence>
<organism evidence="1 2">
    <name type="scientific">Halobaculum gomorrense</name>
    <dbReference type="NCBI Taxonomy" id="43928"/>
    <lineage>
        <taxon>Archaea</taxon>
        <taxon>Methanobacteriati</taxon>
        <taxon>Methanobacteriota</taxon>
        <taxon>Stenosarchaea group</taxon>
        <taxon>Halobacteria</taxon>
        <taxon>Halobacteriales</taxon>
        <taxon>Haloferacaceae</taxon>
        <taxon>Halobaculum</taxon>
    </lineage>
</organism>
<name>A0A1M5PLT3_9EURY</name>
<dbReference type="EMBL" id="FQWV01000003">
    <property type="protein sequence ID" value="SHH02223.1"/>
    <property type="molecule type" value="Genomic_DNA"/>
</dbReference>
<dbReference type="OrthoDB" id="204416at2157"/>
<proteinExistence type="predicted"/>
<dbReference type="STRING" id="43928.SAMN05443636_1641"/>